<evidence type="ECO:0000259" key="1">
    <source>
        <dbReference type="Pfam" id="PF24758"/>
    </source>
</evidence>
<keyword evidence="3" id="KW-1185">Reference proteome</keyword>
<gene>
    <name evidence="2" type="ORF">CSSPJE1EN1_LOCUS19019</name>
</gene>
<reference evidence="2" key="1">
    <citation type="submission" date="2024-02" db="EMBL/GenBank/DDBJ databases">
        <authorList>
            <consortium name="ELIXIR-Norway"/>
            <consortium name="Elixir Norway"/>
        </authorList>
    </citation>
    <scope>NUCLEOTIDE SEQUENCE</scope>
</reference>
<proteinExistence type="predicted"/>
<dbReference type="Pfam" id="PF24758">
    <property type="entry name" value="LRR_At5g56370"/>
    <property type="match status" value="1"/>
</dbReference>
<protein>
    <recommendedName>
        <fullName evidence="1">F-box/LRR-repeat protein 15/At3g58940/PEG3-like LRR domain-containing protein</fullName>
    </recommendedName>
</protein>
<dbReference type="PANTHER" id="PTHR31900">
    <property type="entry name" value="F-BOX/RNI SUPERFAMILY PROTEIN-RELATED"/>
    <property type="match status" value="1"/>
</dbReference>
<dbReference type="Gene3D" id="3.80.10.10">
    <property type="entry name" value="Ribonuclease Inhibitor"/>
    <property type="match status" value="1"/>
</dbReference>
<dbReference type="EMBL" id="OZ020100">
    <property type="protein sequence ID" value="CAK9273541.1"/>
    <property type="molecule type" value="Genomic_DNA"/>
</dbReference>
<dbReference type="InterPro" id="IPR032675">
    <property type="entry name" value="LRR_dom_sf"/>
</dbReference>
<dbReference type="Proteomes" id="UP001497444">
    <property type="component" value="Chromosome 5"/>
</dbReference>
<accession>A0ABP0X546</accession>
<organism evidence="2 3">
    <name type="scientific">Sphagnum jensenii</name>
    <dbReference type="NCBI Taxonomy" id="128206"/>
    <lineage>
        <taxon>Eukaryota</taxon>
        <taxon>Viridiplantae</taxon>
        <taxon>Streptophyta</taxon>
        <taxon>Embryophyta</taxon>
        <taxon>Bryophyta</taxon>
        <taxon>Sphagnophytina</taxon>
        <taxon>Sphagnopsida</taxon>
        <taxon>Sphagnales</taxon>
        <taxon>Sphagnaceae</taxon>
        <taxon>Sphagnum</taxon>
    </lineage>
</organism>
<dbReference type="InterPro" id="IPR050232">
    <property type="entry name" value="FBL13/AtMIF1-like"/>
</dbReference>
<dbReference type="InterPro" id="IPR055411">
    <property type="entry name" value="LRR_FXL15/At3g58940/PEG3-like"/>
</dbReference>
<feature type="domain" description="F-box/LRR-repeat protein 15/At3g58940/PEG3-like LRR" evidence="1">
    <location>
        <begin position="23"/>
        <end position="105"/>
    </location>
</feature>
<evidence type="ECO:0000313" key="2">
    <source>
        <dbReference type="EMBL" id="CAK9273541.1"/>
    </source>
</evidence>
<evidence type="ECO:0000313" key="3">
    <source>
        <dbReference type="Proteomes" id="UP001497444"/>
    </source>
</evidence>
<sequence>MNCLEIMEFFRIQVVDGDFVVQSWPSLGSLILCEVTISASDLHSLLLACPKLESFTLQSPNTCRRSTLNLTSSTLKAFQFDSSTTRLVDRITLEAGVLESLDLKDCSLEYFGLVGKGNLRKLKIKDAYFSVLDIGSYTSMLEVLHFSYARIPWPGLGDFVPKFPNLKESQLRGLELHPNLKDVGQAFPHLNHLALTLNYEVTKATIDQAVLFSQHTSLLEKVVLLELETTTLLTDRFCCWVEGFLKVCPSLKRLVVRSNTQHAQGASGEGNPNSVGGFITSFVKLARKCRFSEIDIQYEDIKIDDFDIWVQVPLVLKVELPSLAR</sequence>
<dbReference type="SUPFAM" id="SSF52047">
    <property type="entry name" value="RNI-like"/>
    <property type="match status" value="1"/>
</dbReference>
<dbReference type="PANTHER" id="PTHR31900:SF30">
    <property type="entry name" value="SUPERFAMILY PROTEIN, PUTATIVE-RELATED"/>
    <property type="match status" value="1"/>
</dbReference>
<name>A0ABP0X546_9BRYO</name>